<evidence type="ECO:0000313" key="1">
    <source>
        <dbReference type="EMBL" id="ANW02991.1"/>
    </source>
</evidence>
<dbReference type="Proteomes" id="UP000092839">
    <property type="component" value="Chromosome"/>
</dbReference>
<accession>A0A1B1UJP0</accession>
<gene>
    <name evidence="1" type="ORF">LMTR13_25375</name>
</gene>
<reference evidence="1 2" key="1">
    <citation type="submission" date="2016-07" db="EMBL/GenBank/DDBJ databases">
        <title>Complete genome sequence of Bradyrhizobium icense LMTR 13T, a potential inoculant strain isolated from lima bean (Phaseolus lunatus) in Peru.</title>
        <authorList>
            <person name="Ormeno-Orrillo E."/>
            <person name="Duran D."/>
            <person name="Rogel M.A."/>
            <person name="Rey L."/>
            <person name="Imperial J."/>
            <person name="Ruiz-Argueso T."/>
            <person name="Martinez-Romero E."/>
        </authorList>
    </citation>
    <scope>NUCLEOTIDE SEQUENCE [LARGE SCALE GENOMIC DNA]</scope>
    <source>
        <strain evidence="1 2">LMTR 13</strain>
    </source>
</reference>
<organism evidence="1 2">
    <name type="scientific">Bradyrhizobium icense</name>
    <dbReference type="NCBI Taxonomy" id="1274631"/>
    <lineage>
        <taxon>Bacteria</taxon>
        <taxon>Pseudomonadati</taxon>
        <taxon>Pseudomonadota</taxon>
        <taxon>Alphaproteobacteria</taxon>
        <taxon>Hyphomicrobiales</taxon>
        <taxon>Nitrobacteraceae</taxon>
        <taxon>Bradyrhizobium</taxon>
    </lineage>
</organism>
<sequence length="67" mass="7747">MRMESYPAEIWEWGRLTIDVASLTIVSLRIFRTPLARSLARSTTIGLARHIRCLLQPIAPTLQERRN</sequence>
<name>A0A1B1UJP0_9BRAD</name>
<keyword evidence="2" id="KW-1185">Reference proteome</keyword>
<dbReference type="EMBL" id="CP016428">
    <property type="protein sequence ID" value="ANW02991.1"/>
    <property type="molecule type" value="Genomic_DNA"/>
</dbReference>
<evidence type="ECO:0000313" key="2">
    <source>
        <dbReference type="Proteomes" id="UP000092839"/>
    </source>
</evidence>
<dbReference type="AlphaFoldDB" id="A0A1B1UJP0"/>
<dbReference type="KEGG" id="bic:LMTR13_25375"/>
<proteinExistence type="predicted"/>
<protein>
    <submittedName>
        <fullName evidence="1">Uncharacterized protein</fullName>
    </submittedName>
</protein>